<dbReference type="PANTHER" id="PTHR33360:SF2">
    <property type="entry name" value="TRANSPOSASE FOR INSERTION SEQUENCE ELEMENT IS200"/>
    <property type="match status" value="1"/>
</dbReference>
<dbReference type="Gene3D" id="3.30.70.1290">
    <property type="entry name" value="Transposase IS200-like"/>
    <property type="match status" value="1"/>
</dbReference>
<comment type="caution">
    <text evidence="2">The sequence shown here is derived from an EMBL/GenBank/DDBJ whole genome shotgun (WGS) entry which is preliminary data.</text>
</comment>
<protein>
    <submittedName>
        <fullName evidence="2">IS200/IS605 family transposase</fullName>
    </submittedName>
</protein>
<dbReference type="PANTHER" id="PTHR33360">
    <property type="entry name" value="TRANSPOSASE FOR INSERTION SEQUENCE ELEMENT IS200"/>
    <property type="match status" value="1"/>
</dbReference>
<dbReference type="AlphaFoldDB" id="A0A1X0YD08"/>
<dbReference type="NCBIfam" id="NF033573">
    <property type="entry name" value="transpos_IS200"/>
    <property type="match status" value="1"/>
</dbReference>
<dbReference type="InterPro" id="IPR002686">
    <property type="entry name" value="Transposase_17"/>
</dbReference>
<organism evidence="2 3">
    <name type="scientific">Geothermobacter hydrogeniphilus</name>
    <dbReference type="NCBI Taxonomy" id="1969733"/>
    <lineage>
        <taxon>Bacteria</taxon>
        <taxon>Pseudomonadati</taxon>
        <taxon>Thermodesulfobacteriota</taxon>
        <taxon>Desulfuromonadia</taxon>
        <taxon>Desulfuromonadales</taxon>
        <taxon>Geothermobacteraceae</taxon>
        <taxon>Geothermobacter</taxon>
    </lineage>
</organism>
<name>A0A1X0YD08_9BACT</name>
<evidence type="ECO:0000313" key="3">
    <source>
        <dbReference type="Proteomes" id="UP000193136"/>
    </source>
</evidence>
<dbReference type="GO" id="GO:0006313">
    <property type="term" value="P:DNA transposition"/>
    <property type="evidence" value="ECO:0007669"/>
    <property type="project" value="InterPro"/>
</dbReference>
<evidence type="ECO:0000313" key="2">
    <source>
        <dbReference type="EMBL" id="ORJ63007.1"/>
    </source>
</evidence>
<dbReference type="EMBL" id="NAAD01000002">
    <property type="protein sequence ID" value="ORJ63007.1"/>
    <property type="molecule type" value="Genomic_DNA"/>
</dbReference>
<evidence type="ECO:0000259" key="1">
    <source>
        <dbReference type="SMART" id="SM01321"/>
    </source>
</evidence>
<reference evidence="2 3" key="1">
    <citation type="submission" date="2017-03" db="EMBL/GenBank/DDBJ databases">
        <title>Genome sequence of Geothermobacter sp. EPR-M, Deep-Sea Iron Reducer.</title>
        <authorList>
            <person name="Tully B."/>
            <person name="Savalia P."/>
            <person name="Abuyen K."/>
            <person name="Baughan C."/>
            <person name="Romero E."/>
            <person name="Ronkowski C."/>
            <person name="Torres B."/>
            <person name="Tremblay J."/>
            <person name="Trujillo A."/>
            <person name="Tyler M."/>
            <person name="Perez-Rodriguez I."/>
            <person name="Amend J."/>
        </authorList>
    </citation>
    <scope>NUCLEOTIDE SEQUENCE [LARGE SCALE GENOMIC DNA]</scope>
    <source>
        <strain evidence="2 3">EPR-M</strain>
    </source>
</reference>
<dbReference type="RefSeq" id="WP_085009247.1">
    <property type="nucleotide sequence ID" value="NZ_NAAD01000002.1"/>
</dbReference>
<dbReference type="Pfam" id="PF01797">
    <property type="entry name" value="Y1_Tnp"/>
    <property type="match status" value="1"/>
</dbReference>
<dbReference type="GO" id="GO:0004803">
    <property type="term" value="F:transposase activity"/>
    <property type="evidence" value="ECO:0007669"/>
    <property type="project" value="InterPro"/>
</dbReference>
<dbReference type="GO" id="GO:0003677">
    <property type="term" value="F:DNA binding"/>
    <property type="evidence" value="ECO:0007669"/>
    <property type="project" value="InterPro"/>
</dbReference>
<dbReference type="SUPFAM" id="SSF143422">
    <property type="entry name" value="Transposase IS200-like"/>
    <property type="match status" value="1"/>
</dbReference>
<proteinExistence type="predicted"/>
<keyword evidence="3" id="KW-1185">Reference proteome</keyword>
<dbReference type="SMART" id="SM01321">
    <property type="entry name" value="Y1_Tnp"/>
    <property type="match status" value="1"/>
</dbReference>
<dbReference type="InterPro" id="IPR036515">
    <property type="entry name" value="Transposase_17_sf"/>
</dbReference>
<gene>
    <name evidence="2" type="ORF">B5V00_02860</name>
</gene>
<feature type="domain" description="Transposase IS200-like" evidence="1">
    <location>
        <begin position="11"/>
        <end position="130"/>
    </location>
</feature>
<sequence>MSRFRKLTHAIWHCQYHIVWVPKYRFRILEGELAQEVRACIRIFSGQSHCDIVELNIQKDHVHLIIMVPPKVSISELMGRLKGRSAIRILKKHPKLRKKRYWGNHFWAPGYCVDTVGLDAEMIRRYVRYQEQHEKKVEQQQLKF</sequence>
<dbReference type="Proteomes" id="UP000193136">
    <property type="component" value="Unassembled WGS sequence"/>
</dbReference>
<accession>A0A1X0YD08</accession>
<dbReference type="OrthoDB" id="9798161at2"/>